<feature type="domain" description="DUF3616" evidence="1">
    <location>
        <begin position="42"/>
        <end position="356"/>
    </location>
</feature>
<evidence type="ECO:0000313" key="3">
    <source>
        <dbReference type="Proteomes" id="UP000244162"/>
    </source>
</evidence>
<reference evidence="2 3" key="1">
    <citation type="submission" date="2017-09" db="EMBL/GenBank/DDBJ databases">
        <title>Sphingomonas panjinensis sp.nov., isolated from oil-contaminated soil.</title>
        <authorList>
            <person name="Wang L."/>
            <person name="Chen L."/>
        </authorList>
    </citation>
    <scope>NUCLEOTIDE SEQUENCE [LARGE SCALE GENOMIC DNA]</scope>
    <source>
        <strain evidence="2 3">FW-11</strain>
    </source>
</reference>
<dbReference type="OrthoDB" id="423529at2"/>
<organism evidence="2 3">
    <name type="scientific">Sphingomonas oleivorans</name>
    <dbReference type="NCBI Taxonomy" id="1735121"/>
    <lineage>
        <taxon>Bacteria</taxon>
        <taxon>Pseudomonadati</taxon>
        <taxon>Pseudomonadota</taxon>
        <taxon>Alphaproteobacteria</taxon>
        <taxon>Sphingomonadales</taxon>
        <taxon>Sphingomonadaceae</taxon>
        <taxon>Sphingomonas</taxon>
    </lineage>
</organism>
<dbReference type="Proteomes" id="UP000244162">
    <property type="component" value="Unassembled WGS sequence"/>
</dbReference>
<accession>A0A2T5FZ86</accession>
<dbReference type="EMBL" id="NWBU01000005">
    <property type="protein sequence ID" value="PTQ12012.1"/>
    <property type="molecule type" value="Genomic_DNA"/>
</dbReference>
<dbReference type="AlphaFoldDB" id="A0A2T5FZ86"/>
<name>A0A2T5FZ86_9SPHN</name>
<sequence length="368" mass="40603">MSEASWPSAPSAHPWREVTPACGRVEIALDADLEGADDPLADLSAAVRVGDTLFLGSDEGAAIERLERDGTRWVRHRRLMLADYLDLDPAAEADVEGLAEEDGWLWVLGSHARTRPKLRRRGEDRIDLGTFSNLNDTRARCLLARLPLVPDPHAPGRVMPVLSAGGRRAGMLERTKYGNELARLLARHPLLKPFTQIPAKEGGIDLEGIAVAGSRLAIGMRGPVIRNYAVLLEMEIGARRSGALRIDGPLFKRLLDLEGLGIRDLKRIGADLLILAGPTTGLDGPCAIYRWRDWLSEPAEHYDMVRLHRPERIIDLPFGRGDDHPEGLALIDRADGRLDLLIVCDGPAPFRLDAARRRLACDLFRLPD</sequence>
<proteinExistence type="predicted"/>
<evidence type="ECO:0000313" key="2">
    <source>
        <dbReference type="EMBL" id="PTQ12012.1"/>
    </source>
</evidence>
<dbReference type="InterPro" id="IPR022060">
    <property type="entry name" value="DUF3616"/>
</dbReference>
<comment type="caution">
    <text evidence="2">The sequence shown here is derived from an EMBL/GenBank/DDBJ whole genome shotgun (WGS) entry which is preliminary data.</text>
</comment>
<keyword evidence="3" id="KW-1185">Reference proteome</keyword>
<gene>
    <name evidence="2" type="ORF">CLG96_05375</name>
</gene>
<evidence type="ECO:0000259" key="1">
    <source>
        <dbReference type="Pfam" id="PF12275"/>
    </source>
</evidence>
<protein>
    <recommendedName>
        <fullName evidence="1">DUF3616 domain-containing protein</fullName>
    </recommendedName>
</protein>
<dbReference type="RefSeq" id="WP_107966875.1">
    <property type="nucleotide sequence ID" value="NZ_NWBU01000005.1"/>
</dbReference>
<dbReference type="Pfam" id="PF12275">
    <property type="entry name" value="DUF3616"/>
    <property type="match status" value="1"/>
</dbReference>